<feature type="region of interest" description="Disordered" evidence="1">
    <location>
        <begin position="123"/>
        <end position="143"/>
    </location>
</feature>
<proteinExistence type="predicted"/>
<dbReference type="Proteomes" id="UP000767238">
    <property type="component" value="Unassembled WGS sequence"/>
</dbReference>
<feature type="compositionally biased region" description="Polar residues" evidence="1">
    <location>
        <begin position="173"/>
        <end position="198"/>
    </location>
</feature>
<feature type="compositionally biased region" description="Polar residues" evidence="1">
    <location>
        <begin position="124"/>
        <end position="143"/>
    </location>
</feature>
<evidence type="ECO:0000256" key="1">
    <source>
        <dbReference type="SAM" id="MobiDB-lite"/>
    </source>
</evidence>
<sequence>MRRPTTRATARRHNEKTLLDVVDLEIRLSRDATMSANNLAHGRWRLRRTQIQEAFGDSALRSSRFTEALSDMSVDHPSLNFTNAPNDVKTASAMASSAHKLSTDATPEVSPSYEVDSALRNGDNDNQYQARNNHNHSGVSPSTLGISERAMRASLIPLLSTPASTSVFISGGTDNSSPSYDTPSLSTFTDPTNKSRNCTAAPRVQPKLTMETKVLSRPFLQSQQYATAPLTPISNGLKRLIGDEGEGQPPDKLPKIEANLTTPEYISSSPPSVSPERISESLHSWLQPGRRLNDDVLFAVLDCFIIKPFAARHITAPEDFDRAAWRKHTK</sequence>
<reference evidence="2" key="2">
    <citation type="submission" date="2021-08" db="EMBL/GenBank/DDBJ databases">
        <authorList>
            <person name="Gostincar C."/>
            <person name="Sun X."/>
            <person name="Song Z."/>
            <person name="Gunde-Cimerman N."/>
        </authorList>
    </citation>
    <scope>NUCLEOTIDE SEQUENCE</scope>
    <source>
        <strain evidence="2">EXF-8016</strain>
    </source>
</reference>
<evidence type="ECO:0000313" key="3">
    <source>
        <dbReference type="Proteomes" id="UP000767238"/>
    </source>
</evidence>
<evidence type="ECO:0000313" key="2">
    <source>
        <dbReference type="EMBL" id="KAH0211544.1"/>
    </source>
</evidence>
<reference evidence="2" key="1">
    <citation type="journal article" date="2021" name="J Fungi (Basel)">
        <title>Virulence traits and population genomics of the black yeast Aureobasidium melanogenum.</title>
        <authorList>
            <person name="Cernosa A."/>
            <person name="Sun X."/>
            <person name="Gostincar C."/>
            <person name="Fang C."/>
            <person name="Gunde-Cimerman N."/>
            <person name="Song Z."/>
        </authorList>
    </citation>
    <scope>NUCLEOTIDE SEQUENCE</scope>
    <source>
        <strain evidence="2">EXF-8016</strain>
    </source>
</reference>
<feature type="region of interest" description="Disordered" evidence="1">
    <location>
        <begin position="173"/>
        <end position="199"/>
    </location>
</feature>
<protein>
    <submittedName>
        <fullName evidence="2">Uncharacterized protein</fullName>
    </submittedName>
</protein>
<name>A0A9P8K3K1_AURME</name>
<gene>
    <name evidence="2" type="ORF">KCV03_g9670</name>
</gene>
<dbReference type="AlphaFoldDB" id="A0A9P8K3K1"/>
<feature type="non-terminal residue" evidence="2">
    <location>
        <position position="1"/>
    </location>
</feature>
<dbReference type="EMBL" id="JAHFYH010000135">
    <property type="protein sequence ID" value="KAH0211544.1"/>
    <property type="molecule type" value="Genomic_DNA"/>
</dbReference>
<comment type="caution">
    <text evidence="2">The sequence shown here is derived from an EMBL/GenBank/DDBJ whole genome shotgun (WGS) entry which is preliminary data.</text>
</comment>
<accession>A0A9P8K3K1</accession>
<organism evidence="2 3">
    <name type="scientific">Aureobasidium melanogenum</name>
    <name type="common">Aureobasidium pullulans var. melanogenum</name>
    <dbReference type="NCBI Taxonomy" id="46634"/>
    <lineage>
        <taxon>Eukaryota</taxon>
        <taxon>Fungi</taxon>
        <taxon>Dikarya</taxon>
        <taxon>Ascomycota</taxon>
        <taxon>Pezizomycotina</taxon>
        <taxon>Dothideomycetes</taxon>
        <taxon>Dothideomycetidae</taxon>
        <taxon>Dothideales</taxon>
        <taxon>Saccotheciaceae</taxon>
        <taxon>Aureobasidium</taxon>
    </lineage>
</organism>